<dbReference type="InterPro" id="IPR006204">
    <property type="entry name" value="GHMP_kinase_N_dom"/>
</dbReference>
<evidence type="ECO:0000256" key="1">
    <source>
        <dbReference type="ARBA" id="ARBA00009684"/>
    </source>
</evidence>
<dbReference type="PANTHER" id="PTHR43527:SF2">
    <property type="entry name" value="4-DIPHOSPHOCYTIDYL-2-C-METHYL-D-ERYTHRITOL KINASE, CHLOROPLASTIC"/>
    <property type="match status" value="1"/>
</dbReference>
<dbReference type="GO" id="GO:0016114">
    <property type="term" value="P:terpenoid biosynthetic process"/>
    <property type="evidence" value="ECO:0007669"/>
    <property type="project" value="UniProtKB-UniRule"/>
</dbReference>
<evidence type="ECO:0000256" key="6">
    <source>
        <dbReference type="ARBA" id="ARBA00022777"/>
    </source>
</evidence>
<dbReference type="GO" id="GO:0019288">
    <property type="term" value="P:isopentenyl diphosphate biosynthetic process, methylerythritol 4-phosphate pathway"/>
    <property type="evidence" value="ECO:0007669"/>
    <property type="project" value="UniProtKB-UniRule"/>
</dbReference>
<organism evidence="12 13">
    <name type="scientific">Fulvivirga sediminis</name>
    <dbReference type="NCBI Taxonomy" id="2803949"/>
    <lineage>
        <taxon>Bacteria</taxon>
        <taxon>Pseudomonadati</taxon>
        <taxon>Bacteroidota</taxon>
        <taxon>Cytophagia</taxon>
        <taxon>Cytophagales</taxon>
        <taxon>Fulvivirgaceae</taxon>
        <taxon>Fulvivirga</taxon>
    </lineage>
</organism>
<sequence>MVVFPNIKINLGLNILSRREDGYHNISSVFYPLPFTDILEILPDNDFSFVSTGLPIPGNTEDNLIIKAYNLLKEAYKLPPVSIHLHKIIPMGAGLGGGSADGAFTIKCLNQLFGLNLSTKTMEDYASRLGSDCPFFIENKPVLVEGTGNVFSEIELSLEGKYLILIYPEVHVSTAQAYSKVTPKQPEISITDIIKNKPLSEWKNVLNNDFENSVFQQFPSISKVKNELYEAGATYSSMTGSGASVFGIFDKKPSMKLPNIIWEAQL</sequence>
<keyword evidence="7 9" id="KW-0067">ATP-binding</keyword>
<name>A0A937K288_9BACT</name>
<keyword evidence="13" id="KW-1185">Reference proteome</keyword>
<dbReference type="AlphaFoldDB" id="A0A937K288"/>
<dbReference type="Gene3D" id="3.30.230.10">
    <property type="match status" value="1"/>
</dbReference>
<evidence type="ECO:0000259" key="11">
    <source>
        <dbReference type="Pfam" id="PF08544"/>
    </source>
</evidence>
<evidence type="ECO:0000256" key="4">
    <source>
        <dbReference type="ARBA" id="ARBA00022679"/>
    </source>
</evidence>
<dbReference type="SUPFAM" id="SSF55060">
    <property type="entry name" value="GHMP Kinase, C-terminal domain"/>
    <property type="match status" value="1"/>
</dbReference>
<dbReference type="InterPro" id="IPR020568">
    <property type="entry name" value="Ribosomal_Su5_D2-typ_SF"/>
</dbReference>
<evidence type="ECO:0000256" key="2">
    <source>
        <dbReference type="ARBA" id="ARBA00012052"/>
    </source>
</evidence>
<evidence type="ECO:0000313" key="12">
    <source>
        <dbReference type="EMBL" id="MBL3657537.1"/>
    </source>
</evidence>
<evidence type="ECO:0000256" key="5">
    <source>
        <dbReference type="ARBA" id="ARBA00022741"/>
    </source>
</evidence>
<gene>
    <name evidence="9" type="primary">ispE</name>
    <name evidence="12" type="ORF">JL102_15420</name>
</gene>
<dbReference type="Pfam" id="PF08544">
    <property type="entry name" value="GHMP_kinases_C"/>
    <property type="match status" value="1"/>
</dbReference>
<keyword evidence="6 9" id="KW-0418">Kinase</keyword>
<evidence type="ECO:0000256" key="8">
    <source>
        <dbReference type="ARBA" id="ARBA00032554"/>
    </source>
</evidence>
<dbReference type="Proteomes" id="UP000659388">
    <property type="component" value="Unassembled WGS sequence"/>
</dbReference>
<dbReference type="GO" id="GO:0050515">
    <property type="term" value="F:4-(cytidine 5'-diphospho)-2-C-methyl-D-erythritol kinase activity"/>
    <property type="evidence" value="ECO:0007669"/>
    <property type="project" value="UniProtKB-UniRule"/>
</dbReference>
<feature type="binding site" evidence="9">
    <location>
        <begin position="90"/>
        <end position="100"/>
    </location>
    <ligand>
        <name>ATP</name>
        <dbReference type="ChEBI" id="CHEBI:30616"/>
    </ligand>
</feature>
<feature type="domain" description="GHMP kinase C-terminal" evidence="11">
    <location>
        <begin position="199"/>
        <end position="252"/>
    </location>
</feature>
<feature type="active site" evidence="9">
    <location>
        <position position="8"/>
    </location>
</feature>
<dbReference type="InterPro" id="IPR014721">
    <property type="entry name" value="Ribsml_uS5_D2-typ_fold_subgr"/>
</dbReference>
<accession>A0A937K288</accession>
<keyword evidence="4 9" id="KW-0808">Transferase</keyword>
<evidence type="ECO:0000256" key="7">
    <source>
        <dbReference type="ARBA" id="ARBA00022840"/>
    </source>
</evidence>
<evidence type="ECO:0000313" key="13">
    <source>
        <dbReference type="Proteomes" id="UP000659388"/>
    </source>
</evidence>
<dbReference type="Pfam" id="PF00288">
    <property type="entry name" value="GHMP_kinases_N"/>
    <property type="match status" value="1"/>
</dbReference>
<keyword evidence="5 9" id="KW-0547">Nucleotide-binding</keyword>
<feature type="domain" description="GHMP kinase N-terminal" evidence="10">
    <location>
        <begin position="63"/>
        <end position="137"/>
    </location>
</feature>
<evidence type="ECO:0000259" key="10">
    <source>
        <dbReference type="Pfam" id="PF00288"/>
    </source>
</evidence>
<reference evidence="12" key="1">
    <citation type="submission" date="2021-01" db="EMBL/GenBank/DDBJ databases">
        <title>Fulvivirga kasyanovii gen. nov., sp nov., a novel member of the phylum Bacteroidetes isolated from seawater in a mussel farm.</title>
        <authorList>
            <person name="Zhao L.-H."/>
            <person name="Wang Z.-J."/>
        </authorList>
    </citation>
    <scope>NUCLEOTIDE SEQUENCE</scope>
    <source>
        <strain evidence="12">2943</strain>
    </source>
</reference>
<comment type="catalytic activity">
    <reaction evidence="9">
        <text>4-CDP-2-C-methyl-D-erythritol + ATP = 4-CDP-2-C-methyl-D-erythritol 2-phosphate + ADP + H(+)</text>
        <dbReference type="Rhea" id="RHEA:18437"/>
        <dbReference type="ChEBI" id="CHEBI:15378"/>
        <dbReference type="ChEBI" id="CHEBI:30616"/>
        <dbReference type="ChEBI" id="CHEBI:57823"/>
        <dbReference type="ChEBI" id="CHEBI:57919"/>
        <dbReference type="ChEBI" id="CHEBI:456216"/>
        <dbReference type="EC" id="2.7.1.148"/>
    </reaction>
</comment>
<dbReference type="EC" id="2.7.1.148" evidence="2 9"/>
<dbReference type="Gene3D" id="3.30.70.890">
    <property type="entry name" value="GHMP kinase, C-terminal domain"/>
    <property type="match status" value="1"/>
</dbReference>
<evidence type="ECO:0000256" key="3">
    <source>
        <dbReference type="ARBA" id="ARBA00017473"/>
    </source>
</evidence>
<comment type="caution">
    <text evidence="12">The sequence shown here is derived from an EMBL/GenBank/DDBJ whole genome shotgun (WGS) entry which is preliminary data.</text>
</comment>
<dbReference type="HAMAP" id="MF_00061">
    <property type="entry name" value="IspE"/>
    <property type="match status" value="1"/>
</dbReference>
<dbReference type="PIRSF" id="PIRSF010376">
    <property type="entry name" value="IspE"/>
    <property type="match status" value="1"/>
</dbReference>
<dbReference type="GO" id="GO:0005524">
    <property type="term" value="F:ATP binding"/>
    <property type="evidence" value="ECO:0007669"/>
    <property type="project" value="UniProtKB-UniRule"/>
</dbReference>
<dbReference type="InterPro" id="IPR036554">
    <property type="entry name" value="GHMP_kinase_C_sf"/>
</dbReference>
<dbReference type="PANTHER" id="PTHR43527">
    <property type="entry name" value="4-DIPHOSPHOCYTIDYL-2-C-METHYL-D-ERYTHRITOL KINASE, CHLOROPLASTIC"/>
    <property type="match status" value="1"/>
</dbReference>
<dbReference type="NCBIfam" id="TIGR00154">
    <property type="entry name" value="ispE"/>
    <property type="match status" value="1"/>
</dbReference>
<evidence type="ECO:0000256" key="9">
    <source>
        <dbReference type="HAMAP-Rule" id="MF_00061"/>
    </source>
</evidence>
<proteinExistence type="inferred from homology"/>
<dbReference type="InterPro" id="IPR004424">
    <property type="entry name" value="IspE"/>
</dbReference>
<comment type="similarity">
    <text evidence="1 9">Belongs to the GHMP kinase family. IspE subfamily.</text>
</comment>
<dbReference type="SUPFAM" id="SSF54211">
    <property type="entry name" value="Ribosomal protein S5 domain 2-like"/>
    <property type="match status" value="1"/>
</dbReference>
<comment type="function">
    <text evidence="9">Catalyzes the phosphorylation of the position 2 hydroxy group of 4-diphosphocytidyl-2C-methyl-D-erythritol.</text>
</comment>
<keyword evidence="9" id="KW-0414">Isoprene biosynthesis</keyword>
<protein>
    <recommendedName>
        <fullName evidence="3 9">4-diphosphocytidyl-2-C-methyl-D-erythritol kinase</fullName>
        <shortName evidence="9">CMK</shortName>
        <ecNumber evidence="2 9">2.7.1.148</ecNumber>
    </recommendedName>
    <alternativeName>
        <fullName evidence="8 9">4-(cytidine-5'-diphospho)-2-C-methyl-D-erythritol kinase</fullName>
    </alternativeName>
</protein>
<dbReference type="EMBL" id="JAESIY010000008">
    <property type="protein sequence ID" value="MBL3657537.1"/>
    <property type="molecule type" value="Genomic_DNA"/>
</dbReference>
<feature type="active site" evidence="9">
    <location>
        <position position="132"/>
    </location>
</feature>
<dbReference type="InterPro" id="IPR013750">
    <property type="entry name" value="GHMP_kinase_C_dom"/>
</dbReference>
<dbReference type="RefSeq" id="WP_202245324.1">
    <property type="nucleotide sequence ID" value="NZ_JAESIY010000008.1"/>
</dbReference>
<comment type="pathway">
    <text evidence="9">Isoprenoid biosynthesis; isopentenyl diphosphate biosynthesis via DXP pathway; isopentenyl diphosphate from 1-deoxy-D-xylulose 5-phosphate: step 3/6.</text>
</comment>